<keyword evidence="1" id="KW-1133">Transmembrane helix</keyword>
<dbReference type="STRING" id="74557.A0A1V9ZV81"/>
<evidence type="ECO:0000313" key="3">
    <source>
        <dbReference type="Proteomes" id="UP000243217"/>
    </source>
</evidence>
<keyword evidence="3" id="KW-1185">Reference proteome</keyword>
<keyword evidence="1" id="KW-0472">Membrane</keyword>
<feature type="transmembrane region" description="Helical" evidence="1">
    <location>
        <begin position="235"/>
        <end position="253"/>
    </location>
</feature>
<name>A0A1V9ZV81_9STRA</name>
<dbReference type="EMBL" id="JNBS01001365">
    <property type="protein sequence ID" value="OQS01879.1"/>
    <property type="molecule type" value="Genomic_DNA"/>
</dbReference>
<proteinExistence type="predicted"/>
<comment type="caution">
    <text evidence="2">The sequence shown here is derived from an EMBL/GenBank/DDBJ whole genome shotgun (WGS) entry which is preliminary data.</text>
</comment>
<evidence type="ECO:0000256" key="1">
    <source>
        <dbReference type="SAM" id="Phobius"/>
    </source>
</evidence>
<dbReference type="Proteomes" id="UP000243217">
    <property type="component" value="Unassembled WGS sequence"/>
</dbReference>
<reference evidence="2 3" key="1">
    <citation type="journal article" date="2014" name="Genome Biol. Evol.">
        <title>The secreted proteins of Achlya hypogyna and Thraustotheca clavata identify the ancestral oomycete secretome and reveal gene acquisitions by horizontal gene transfer.</title>
        <authorList>
            <person name="Misner I."/>
            <person name="Blouin N."/>
            <person name="Leonard G."/>
            <person name="Richards T.A."/>
            <person name="Lane C.E."/>
        </authorList>
    </citation>
    <scope>NUCLEOTIDE SEQUENCE [LARGE SCALE GENOMIC DNA]</scope>
    <source>
        <strain evidence="2 3">ATCC 34112</strain>
    </source>
</reference>
<dbReference type="AlphaFoldDB" id="A0A1V9ZV81"/>
<evidence type="ECO:0000313" key="2">
    <source>
        <dbReference type="EMBL" id="OQS01879.1"/>
    </source>
</evidence>
<sequence length="343" mass="38837">MFEPTQRLWTFYGWCLSFEWVNGVREVIQFIGDLGSIATITYQTPPISTIPDPTEISVSFASAFLGCTFYITWILICISAIVAIYSIAHRGHIEGMNLFKINRIAGHVWAGRTCLVIRSITAIWVLNTAPLNLVQVSEATHLTSPQLPWYQTILAASEVTWLVYVLNDLFSFATLQYTTYYSSKSSLLTWFVLSFWCLLSPHNFAIKLHRECSYVDMDSGLICTSGDIQLGTTNGIIGVVGVSVICIVMTYFVERTLLKSRPALDIETLLLCSQSLYMLDLERWKYEGGYYLDQTSAVMAGLLSIVHRNKLYIFDAKSWRMLVVCLNDDQQMQSRHTIALSHP</sequence>
<feature type="transmembrane region" description="Helical" evidence="1">
    <location>
        <begin position="63"/>
        <end position="88"/>
    </location>
</feature>
<feature type="transmembrane region" description="Helical" evidence="1">
    <location>
        <begin position="109"/>
        <end position="127"/>
    </location>
</feature>
<keyword evidence="1" id="KW-0812">Transmembrane</keyword>
<accession>A0A1V9ZV81</accession>
<organism evidence="2 3">
    <name type="scientific">Thraustotheca clavata</name>
    <dbReference type="NCBI Taxonomy" id="74557"/>
    <lineage>
        <taxon>Eukaryota</taxon>
        <taxon>Sar</taxon>
        <taxon>Stramenopiles</taxon>
        <taxon>Oomycota</taxon>
        <taxon>Saprolegniomycetes</taxon>
        <taxon>Saprolegniales</taxon>
        <taxon>Achlyaceae</taxon>
        <taxon>Thraustotheca</taxon>
    </lineage>
</organism>
<gene>
    <name evidence="2" type="ORF">THRCLA_05677</name>
</gene>
<feature type="transmembrane region" description="Helical" evidence="1">
    <location>
        <begin position="147"/>
        <end position="166"/>
    </location>
</feature>
<protein>
    <submittedName>
        <fullName evidence="2">Uncharacterized protein</fullName>
    </submittedName>
</protein>
<feature type="transmembrane region" description="Helical" evidence="1">
    <location>
        <begin position="187"/>
        <end position="206"/>
    </location>
</feature>